<organism evidence="1 2">
    <name type="scientific">Metapseudomonas boanensis</name>
    <dbReference type="NCBI Taxonomy" id="2822138"/>
    <lineage>
        <taxon>Bacteria</taxon>
        <taxon>Pseudomonadati</taxon>
        <taxon>Pseudomonadota</taxon>
        <taxon>Gammaproteobacteria</taxon>
        <taxon>Pseudomonadales</taxon>
        <taxon>Pseudomonadaceae</taxon>
        <taxon>Metapseudomonas</taxon>
    </lineage>
</organism>
<evidence type="ECO:0000313" key="2">
    <source>
        <dbReference type="Proteomes" id="UP001519667"/>
    </source>
</evidence>
<accession>A0ABS5XM17</accession>
<dbReference type="EMBL" id="JAGTIS010000015">
    <property type="protein sequence ID" value="MBT8768732.1"/>
    <property type="molecule type" value="Genomic_DNA"/>
</dbReference>
<comment type="caution">
    <text evidence="1">The sequence shown here is derived from an EMBL/GenBank/DDBJ whole genome shotgun (WGS) entry which is preliminary data.</text>
</comment>
<reference evidence="1 2" key="1">
    <citation type="submission" date="2021-04" db="EMBL/GenBank/DDBJ databases">
        <title>Pseudomonas boanensis sp. nov., a bacterium isolated from river water used for household purposes in Boane District, Mozambique.</title>
        <authorList>
            <person name="Nicklasson M."/>
            <person name="Martin-Rodriguez A.J."/>
            <person name="Thorell K."/>
            <person name="Neves L."/>
            <person name="Mussagy A."/>
            <person name="Rydberg H.A."/>
            <person name="Hernroth B."/>
            <person name="Svensson-Stadler L."/>
            <person name="Sjoling A."/>
        </authorList>
    </citation>
    <scope>NUCLEOTIDE SEQUENCE [LARGE SCALE GENOMIC DNA]</scope>
    <source>
        <strain evidence="1 2">DB1</strain>
    </source>
</reference>
<dbReference type="Proteomes" id="UP001519667">
    <property type="component" value="Unassembled WGS sequence"/>
</dbReference>
<evidence type="ECO:0000313" key="1">
    <source>
        <dbReference type="EMBL" id="MBT8768732.1"/>
    </source>
</evidence>
<gene>
    <name evidence="1" type="ORF">J7302_21715</name>
</gene>
<protein>
    <submittedName>
        <fullName evidence="1">Uncharacterized protein</fullName>
    </submittedName>
</protein>
<proteinExistence type="predicted"/>
<dbReference type="RefSeq" id="WP_215379545.1">
    <property type="nucleotide sequence ID" value="NZ_JAGTIS010000015.1"/>
</dbReference>
<sequence>MGVFKSAHEQLESIYGKLNPLQSGTGVRCTDDAKGHVTLYSKNLAPGNLAELAFEIETMALRAKKTPTDAKDFIERLRLATGQPVSINPRWKWPRVGLSKPEHVDLVVKELKTYFGLREDELG</sequence>
<name>A0ABS5XM17_9GAMM</name>
<keyword evidence="2" id="KW-1185">Reference proteome</keyword>